<name>A0AA37MAH5_9HYPH</name>
<keyword evidence="3" id="KW-1185">Reference proteome</keyword>
<sequence length="157" mass="17507">MNCVVAISTAPVNSITTKQEPNWRLLSRRRSMTGFFRVSSHGIMAQNETTVRTPKTFIRVEVPNQSLRWPSSRTTSREPRKVATSRKPTRSKRTPFFRRSRRSRLAASLSSISQYISPSAISPIGPLIRKHQCQEALSESQPPSVGPITGATTMATP</sequence>
<dbReference type="EMBL" id="BPQM01000046">
    <property type="protein sequence ID" value="GJD78885.1"/>
    <property type="molecule type" value="Genomic_DNA"/>
</dbReference>
<feature type="region of interest" description="Disordered" evidence="1">
    <location>
        <begin position="65"/>
        <end position="103"/>
    </location>
</feature>
<feature type="compositionally biased region" description="Basic residues" evidence="1">
    <location>
        <begin position="83"/>
        <end position="103"/>
    </location>
</feature>
<organism evidence="2 3">
    <name type="scientific">Methylobacterium gregans</name>
    <dbReference type="NCBI Taxonomy" id="374424"/>
    <lineage>
        <taxon>Bacteria</taxon>
        <taxon>Pseudomonadati</taxon>
        <taxon>Pseudomonadota</taxon>
        <taxon>Alphaproteobacteria</taxon>
        <taxon>Hyphomicrobiales</taxon>
        <taxon>Methylobacteriaceae</taxon>
        <taxon>Methylobacterium</taxon>
    </lineage>
</organism>
<reference evidence="2" key="2">
    <citation type="submission" date="2021-08" db="EMBL/GenBank/DDBJ databases">
        <authorList>
            <person name="Tani A."/>
            <person name="Ola A."/>
            <person name="Ogura Y."/>
            <person name="Katsura K."/>
            <person name="Hayashi T."/>
        </authorList>
    </citation>
    <scope>NUCLEOTIDE SEQUENCE</scope>
    <source>
        <strain evidence="2">NBRC 103626</strain>
    </source>
</reference>
<protein>
    <submittedName>
        <fullName evidence="2">Uncharacterized protein</fullName>
    </submittedName>
</protein>
<feature type="compositionally biased region" description="Polar residues" evidence="1">
    <location>
        <begin position="65"/>
        <end position="74"/>
    </location>
</feature>
<proteinExistence type="predicted"/>
<feature type="region of interest" description="Disordered" evidence="1">
    <location>
        <begin position="135"/>
        <end position="157"/>
    </location>
</feature>
<evidence type="ECO:0000313" key="2">
    <source>
        <dbReference type="EMBL" id="GJD78885.1"/>
    </source>
</evidence>
<reference evidence="2" key="1">
    <citation type="journal article" date="2016" name="Front. Microbiol.">
        <title>Genome Sequence of the Piezophilic, Mesophilic Sulfate-Reducing Bacterium Desulfovibrio indicus J2T.</title>
        <authorList>
            <person name="Cao J."/>
            <person name="Maignien L."/>
            <person name="Shao Z."/>
            <person name="Alain K."/>
            <person name="Jebbar M."/>
        </authorList>
    </citation>
    <scope>NUCLEOTIDE SEQUENCE</scope>
    <source>
        <strain evidence="2">NBRC 103626</strain>
    </source>
</reference>
<accession>A0AA37MAH5</accession>
<evidence type="ECO:0000313" key="3">
    <source>
        <dbReference type="Proteomes" id="UP001055108"/>
    </source>
</evidence>
<comment type="caution">
    <text evidence="2">The sequence shown here is derived from an EMBL/GenBank/DDBJ whole genome shotgun (WGS) entry which is preliminary data.</text>
</comment>
<dbReference type="AlphaFoldDB" id="A0AA37MAH5"/>
<gene>
    <name evidence="2" type="ORF">NBEOAGPD_2105</name>
</gene>
<evidence type="ECO:0000256" key="1">
    <source>
        <dbReference type="SAM" id="MobiDB-lite"/>
    </source>
</evidence>
<dbReference type="Proteomes" id="UP001055108">
    <property type="component" value="Unassembled WGS sequence"/>
</dbReference>